<accession>A0A090E2Q9</accession>
<dbReference type="Proteomes" id="UP000045285">
    <property type="component" value="Unassembled WGS sequence"/>
</dbReference>
<gene>
    <name evidence="1" type="ORF">MPL3356_340176</name>
</gene>
<protein>
    <submittedName>
        <fullName evidence="1">Uncharacterized protein</fullName>
    </submittedName>
</protein>
<dbReference type="EMBL" id="CCMZ01000028">
    <property type="protein sequence ID" value="CDX21098.1"/>
    <property type="molecule type" value="Genomic_DNA"/>
</dbReference>
<evidence type="ECO:0000313" key="2">
    <source>
        <dbReference type="Proteomes" id="UP000045285"/>
    </source>
</evidence>
<proteinExistence type="predicted"/>
<sequence length="98" mass="11073">MSPMTLKIPFRQERCSDDEPRRGAARLREKIVIELLVSSYEQRSASERLKRPSRDMAEPFALLDRTAQPEGAVYIEGSRGEAQTCVDCPRPRRPPSAG</sequence>
<dbReference type="AlphaFoldDB" id="A0A090E2Q9"/>
<name>A0A090E2Q9_MESPL</name>
<reference evidence="2" key="1">
    <citation type="submission" date="2014-08" db="EMBL/GenBank/DDBJ databases">
        <authorList>
            <person name="Moulin L."/>
        </authorList>
    </citation>
    <scope>NUCLEOTIDE SEQUENCE [LARGE SCALE GENOMIC DNA]</scope>
</reference>
<keyword evidence="2" id="KW-1185">Reference proteome</keyword>
<organism evidence="1 2">
    <name type="scientific">Mesorhizobium plurifarium</name>
    <dbReference type="NCBI Taxonomy" id="69974"/>
    <lineage>
        <taxon>Bacteria</taxon>
        <taxon>Pseudomonadati</taxon>
        <taxon>Pseudomonadota</taxon>
        <taxon>Alphaproteobacteria</taxon>
        <taxon>Hyphomicrobiales</taxon>
        <taxon>Phyllobacteriaceae</taxon>
        <taxon>Mesorhizobium</taxon>
    </lineage>
</organism>
<evidence type="ECO:0000313" key="1">
    <source>
        <dbReference type="EMBL" id="CDX21098.1"/>
    </source>
</evidence>